<dbReference type="Proteomes" id="UP000296883">
    <property type="component" value="Plasmid punnamed2"/>
</dbReference>
<organism evidence="2 4">
    <name type="scientific">Vagococcus xieshaowenii</name>
    <dbReference type="NCBI Taxonomy" id="2562451"/>
    <lineage>
        <taxon>Bacteria</taxon>
        <taxon>Bacillati</taxon>
        <taxon>Bacillota</taxon>
        <taxon>Bacilli</taxon>
        <taxon>Lactobacillales</taxon>
        <taxon>Enterococcaceae</taxon>
        <taxon>Vagococcus</taxon>
    </lineage>
</organism>
<dbReference type="Proteomes" id="UP000297725">
    <property type="component" value="Unassembled WGS sequence"/>
</dbReference>
<accession>A0AAJ5EGT8</accession>
<evidence type="ECO:0000313" key="4">
    <source>
        <dbReference type="Proteomes" id="UP000297725"/>
    </source>
</evidence>
<dbReference type="AlphaFoldDB" id="A0AAJ5EGT8"/>
<keyword evidence="1" id="KW-0614">Plasmid</keyword>
<dbReference type="RefSeq" id="WP_135253592.1">
    <property type="nucleotide sequence ID" value="NZ_CP038867.1"/>
</dbReference>
<evidence type="ECO:0000313" key="1">
    <source>
        <dbReference type="EMBL" id="QCA29691.1"/>
    </source>
</evidence>
<evidence type="ECO:0000313" key="3">
    <source>
        <dbReference type="Proteomes" id="UP000296883"/>
    </source>
</evidence>
<dbReference type="SUPFAM" id="SSF57783">
    <property type="entry name" value="Zinc beta-ribbon"/>
    <property type="match status" value="1"/>
</dbReference>
<gene>
    <name evidence="2" type="ORF">E4031_01645</name>
    <name evidence="1" type="ORF">E4Z98_09905</name>
</gene>
<proteinExistence type="predicted"/>
<dbReference type="Pfam" id="PF13155">
    <property type="entry name" value="Toprim_2"/>
    <property type="match status" value="1"/>
</dbReference>
<evidence type="ECO:0000313" key="2">
    <source>
        <dbReference type="EMBL" id="TFZ42966.1"/>
    </source>
</evidence>
<dbReference type="EMBL" id="CP038867">
    <property type="protein sequence ID" value="QCA29691.1"/>
    <property type="molecule type" value="Genomic_DNA"/>
</dbReference>
<sequence length="715" mass="82443">MTKTERKIYSKEDIKRATAVDMVSFVQSHGKGELSGGGRYPKYLINGHDSIVIDRRMNRYFHNGQGTGDNIIGLLTKYEGYGFQQAVALLLGDDFEPYKSVSEEELTEEYQYQYELDHEVTVAKDYLIKQRGIDKDIVDYLVEQKFLVQDKRYKSAVLNWKPLGLGSKEPIGATSILTGHVSEGSPKKYIMKTSEKNYGFNITLGEPRKYYFFEASIDLLSYWSLNKDLTDARLICLEGLKPETVLKFVEEGMKEFETLPTEGIYYGVDNDVAGQRFFDKIDRQFNFRNTQTNQLITNHALIVDDYVIPTNFMNQLTSIAEEKEIDWRLLATVAKVENNFSTQNRMANALNLYGYFAENDREPKKVVDVTNSLEKLASVIQENNLTIDTLVSIYQDREQPLSESERLWATDKFKEVYEVFSSEQFRVKDNVAKDWNNQLLVERAGGLKTELETLYGINEAIDSISRETKGRFTYYLQDAADWENVKNRLTNVYQVDEHLVNALMSKRLIRQDENQRIVYLWAKDGEVRGGQYTGTIEDKSFGRQKIEKGIMDLSQEGYGFNFTIGQPNTIYFFQSPEDLLAYWSLKKGELKNATLFSLSDDSPQSMIDIINERLQEGAAFKTIHVTINHTKSGAELLDGISQLEAFNRQDRTLRTHNGDVLPIQSERPIFGKTWSEENVAKKQRMARLNEYYRFQKGNQQKQSFGMTTQEKTPSR</sequence>
<reference evidence="2 4" key="1">
    <citation type="submission" date="2019-03" db="EMBL/GenBank/DDBJ databases">
        <title>Vagococcus sp. was isolated fron gut of Carduelis flavirostris.</title>
        <authorList>
            <person name="Ge Y."/>
        </authorList>
    </citation>
    <scope>NUCLEOTIDE SEQUENCE [LARGE SCALE GENOMIC DNA]</scope>
    <source>
        <strain evidence="2 4">CF-210</strain>
    </source>
</reference>
<keyword evidence="3" id="KW-1185">Reference proteome</keyword>
<geneLocation type="plasmid" evidence="1 3">
    <name>punnamed2</name>
</geneLocation>
<dbReference type="EMBL" id="SRHU01000007">
    <property type="protein sequence ID" value="TFZ42966.1"/>
    <property type="molecule type" value="Genomic_DNA"/>
</dbReference>
<name>A0AAJ5EGT8_9ENTE</name>
<reference evidence="1 3" key="2">
    <citation type="submission" date="2019-04" db="EMBL/GenBank/DDBJ databases">
        <authorList>
            <person name="Ge Y."/>
        </authorList>
    </citation>
    <scope>NUCLEOTIDE SEQUENCE [LARGE SCALE GENOMIC DNA]</scope>
    <source>
        <strain evidence="1">CF-49</strain>
        <strain evidence="3">personal::cf-49</strain>
        <plasmid evidence="1 3">punnamed2</plasmid>
    </source>
</reference>
<protein>
    <submittedName>
        <fullName evidence="2">DUF3991 domain-containing protein</fullName>
    </submittedName>
</protein>